<dbReference type="AlphaFoldDB" id="A0A7D5KVW6"/>
<organism evidence="1 2">
    <name type="scientific">Halorarum halophilum</name>
    <dbReference type="NCBI Taxonomy" id="2743090"/>
    <lineage>
        <taxon>Archaea</taxon>
        <taxon>Methanobacteriati</taxon>
        <taxon>Methanobacteriota</taxon>
        <taxon>Stenosarchaea group</taxon>
        <taxon>Halobacteria</taxon>
        <taxon>Halobacteriales</taxon>
        <taxon>Haloferacaceae</taxon>
        <taxon>Halorarum</taxon>
    </lineage>
</organism>
<dbReference type="EMBL" id="CP058529">
    <property type="protein sequence ID" value="QLG29540.1"/>
    <property type="molecule type" value="Genomic_DNA"/>
</dbReference>
<dbReference type="OrthoDB" id="60296at2157"/>
<accession>A0A7D5KVW6</accession>
<dbReference type="InterPro" id="IPR045865">
    <property type="entry name" value="ACT-like_dom_sf"/>
</dbReference>
<evidence type="ECO:0000313" key="2">
    <source>
        <dbReference type="Proteomes" id="UP000509750"/>
    </source>
</evidence>
<gene>
    <name evidence="1" type="ORF">HUG10_15920</name>
</gene>
<dbReference type="KEGG" id="halg:HUG10_15920"/>
<evidence type="ECO:0000313" key="1">
    <source>
        <dbReference type="EMBL" id="QLG29540.1"/>
    </source>
</evidence>
<dbReference type="Proteomes" id="UP000509750">
    <property type="component" value="Chromosome"/>
</dbReference>
<name>A0A7D5KVW6_9EURY</name>
<dbReference type="RefSeq" id="WP_179171114.1">
    <property type="nucleotide sequence ID" value="NZ_CP058529.1"/>
</dbReference>
<proteinExistence type="predicted"/>
<sequence length="177" mass="19279">MAGVDSEAQVRTIRLELVDEPGELLRALQPISENRGNLQSIFHERGNITPLGHIPVEVDVEATSEQFDAIVTSLREADINVVQAGTERYSESITLLLFGHLVDTGISDTLTQIRERTNSSITAFSLSSPEGTQDVSSARLRLGTAVGEAENTIEEIRQIMEQKDIQIIEPLALGGEA</sequence>
<dbReference type="GeneID" id="56030351"/>
<dbReference type="InterPro" id="IPR044561">
    <property type="entry name" value="ACT_ThrD-II-like"/>
</dbReference>
<reference evidence="1 2" key="1">
    <citation type="submission" date="2020-07" db="EMBL/GenBank/DDBJ databases">
        <title>Gai3-2, isolated from salt lake.</title>
        <authorList>
            <person name="Cui H."/>
            <person name="Shi X."/>
        </authorList>
    </citation>
    <scope>NUCLEOTIDE SEQUENCE [LARGE SCALE GENOMIC DNA]</scope>
    <source>
        <strain evidence="1 2">Gai3-2</strain>
    </source>
</reference>
<dbReference type="CDD" id="cd04886">
    <property type="entry name" value="ACT_ThrD-II-like"/>
    <property type="match status" value="1"/>
</dbReference>
<keyword evidence="2" id="KW-1185">Reference proteome</keyword>
<protein>
    <submittedName>
        <fullName evidence="1">Amino acid-binding protein</fullName>
    </submittedName>
</protein>
<dbReference type="SUPFAM" id="SSF55021">
    <property type="entry name" value="ACT-like"/>
    <property type="match status" value="1"/>
</dbReference>